<sequence>MPQTGNIPQRMPERTLAWEILGWAERYIVQPDGERAGSPWRFSDEQIRFLAHWFAVDENGRWVYSSGCLRRSKGWLVG</sequence>
<name>A0A919B2M7_9ACTN</name>
<accession>A0A919B2M7</accession>
<proteinExistence type="predicted"/>
<comment type="caution">
    <text evidence="1">The sequence shown here is derived from an EMBL/GenBank/DDBJ whole genome shotgun (WGS) entry which is preliminary data.</text>
</comment>
<gene>
    <name evidence="1" type="ORF">GCM10010218_19660</name>
</gene>
<dbReference type="Proteomes" id="UP000638313">
    <property type="component" value="Unassembled WGS sequence"/>
</dbReference>
<evidence type="ECO:0000313" key="2">
    <source>
        <dbReference type="Proteomes" id="UP000638313"/>
    </source>
</evidence>
<protein>
    <submittedName>
        <fullName evidence="1">Uncharacterized protein</fullName>
    </submittedName>
</protein>
<evidence type="ECO:0000313" key="1">
    <source>
        <dbReference type="EMBL" id="GHF38571.1"/>
    </source>
</evidence>
<reference evidence="1" key="2">
    <citation type="submission" date="2020-09" db="EMBL/GenBank/DDBJ databases">
        <authorList>
            <person name="Sun Q."/>
            <person name="Ohkuma M."/>
        </authorList>
    </citation>
    <scope>NUCLEOTIDE SEQUENCE</scope>
    <source>
        <strain evidence="1">JCM 4059</strain>
    </source>
</reference>
<dbReference type="AlphaFoldDB" id="A0A919B2M7"/>
<reference evidence="1" key="1">
    <citation type="journal article" date="2014" name="Int. J. Syst. Evol. Microbiol.">
        <title>Complete genome sequence of Corynebacterium casei LMG S-19264T (=DSM 44701T), isolated from a smear-ripened cheese.</title>
        <authorList>
            <consortium name="US DOE Joint Genome Institute (JGI-PGF)"/>
            <person name="Walter F."/>
            <person name="Albersmeier A."/>
            <person name="Kalinowski J."/>
            <person name="Ruckert C."/>
        </authorList>
    </citation>
    <scope>NUCLEOTIDE SEQUENCE</scope>
    <source>
        <strain evidence="1">JCM 4059</strain>
    </source>
</reference>
<organism evidence="1 2">
    <name type="scientific">Streptomyces mashuensis</name>
    <dbReference type="NCBI Taxonomy" id="33904"/>
    <lineage>
        <taxon>Bacteria</taxon>
        <taxon>Bacillati</taxon>
        <taxon>Actinomycetota</taxon>
        <taxon>Actinomycetes</taxon>
        <taxon>Kitasatosporales</taxon>
        <taxon>Streptomycetaceae</taxon>
        <taxon>Streptomyces</taxon>
    </lineage>
</organism>
<keyword evidence="2" id="KW-1185">Reference proteome</keyword>
<dbReference type="EMBL" id="BNBD01000003">
    <property type="protein sequence ID" value="GHF38571.1"/>
    <property type="molecule type" value="Genomic_DNA"/>
</dbReference>